<dbReference type="CDD" id="cd06237">
    <property type="entry name" value="M14_Nna1-like"/>
    <property type="match status" value="1"/>
</dbReference>
<name>A0A3E1KB48_9GAMM</name>
<dbReference type="PANTHER" id="PTHR12756:SF11">
    <property type="entry name" value="CYTOSOLIC CARBOXYPEPTIDASE 1"/>
    <property type="match status" value="1"/>
</dbReference>
<dbReference type="GO" id="GO:0004181">
    <property type="term" value="F:metallocarboxypeptidase activity"/>
    <property type="evidence" value="ECO:0007669"/>
    <property type="project" value="InterPro"/>
</dbReference>
<dbReference type="GO" id="GO:0008270">
    <property type="term" value="F:zinc ion binding"/>
    <property type="evidence" value="ECO:0007669"/>
    <property type="project" value="InterPro"/>
</dbReference>
<dbReference type="GO" id="GO:0006508">
    <property type="term" value="P:proteolysis"/>
    <property type="evidence" value="ECO:0007669"/>
    <property type="project" value="InterPro"/>
</dbReference>
<dbReference type="EMBL" id="QUZK01000016">
    <property type="protein sequence ID" value="RFF31733.1"/>
    <property type="molecule type" value="Genomic_DNA"/>
</dbReference>
<comment type="caution">
    <text evidence="5">The sequence shown here is derived from an EMBL/GenBank/DDBJ whole genome shotgun (WGS) entry which is preliminary data.</text>
</comment>
<dbReference type="InterPro" id="IPR050821">
    <property type="entry name" value="Cytosolic_carboxypeptidase"/>
</dbReference>
<feature type="signal peptide" evidence="3">
    <location>
        <begin position="1"/>
        <end position="25"/>
    </location>
</feature>
<dbReference type="PANTHER" id="PTHR12756">
    <property type="entry name" value="CYTOSOLIC CARBOXYPEPTIDASE"/>
    <property type="match status" value="1"/>
</dbReference>
<evidence type="ECO:0000256" key="2">
    <source>
        <dbReference type="PROSITE-ProRule" id="PRU01379"/>
    </source>
</evidence>
<feature type="active site" description="Proton donor/acceptor" evidence="2">
    <location>
        <position position="370"/>
    </location>
</feature>
<proteinExistence type="inferred from homology"/>
<evidence type="ECO:0000259" key="4">
    <source>
        <dbReference type="PROSITE" id="PS52035"/>
    </source>
</evidence>
<dbReference type="Pfam" id="PF00246">
    <property type="entry name" value="Peptidase_M14"/>
    <property type="match status" value="1"/>
</dbReference>
<dbReference type="Gene3D" id="3.40.630.10">
    <property type="entry name" value="Zn peptidases"/>
    <property type="match status" value="1"/>
</dbReference>
<dbReference type="PROSITE" id="PS52035">
    <property type="entry name" value="PEPTIDASE_M14"/>
    <property type="match status" value="1"/>
</dbReference>
<keyword evidence="6" id="KW-1185">Reference proteome</keyword>
<evidence type="ECO:0000256" key="3">
    <source>
        <dbReference type="SAM" id="SignalP"/>
    </source>
</evidence>
<evidence type="ECO:0000313" key="5">
    <source>
        <dbReference type="EMBL" id="RFF31733.1"/>
    </source>
</evidence>
<evidence type="ECO:0000313" key="6">
    <source>
        <dbReference type="Proteomes" id="UP000260351"/>
    </source>
</evidence>
<protein>
    <submittedName>
        <fullName evidence="5">Peptidase M14</fullName>
    </submittedName>
</protein>
<organism evidence="5 6">
    <name type="scientific">Wenzhouxiangella sediminis</name>
    <dbReference type="NCBI Taxonomy" id="1792836"/>
    <lineage>
        <taxon>Bacteria</taxon>
        <taxon>Pseudomonadati</taxon>
        <taxon>Pseudomonadota</taxon>
        <taxon>Gammaproteobacteria</taxon>
        <taxon>Chromatiales</taxon>
        <taxon>Wenzhouxiangellaceae</taxon>
        <taxon>Wenzhouxiangella</taxon>
    </lineage>
</organism>
<evidence type="ECO:0000256" key="1">
    <source>
        <dbReference type="ARBA" id="ARBA00001947"/>
    </source>
</evidence>
<dbReference type="InterPro" id="IPR000834">
    <property type="entry name" value="Peptidase_M14"/>
</dbReference>
<comment type="cofactor">
    <cofactor evidence="1">
        <name>Zn(2+)</name>
        <dbReference type="ChEBI" id="CHEBI:29105"/>
    </cofactor>
</comment>
<dbReference type="AlphaFoldDB" id="A0A3E1KB48"/>
<feature type="domain" description="Peptidase M14" evidence="4">
    <location>
        <begin position="151"/>
        <end position="402"/>
    </location>
</feature>
<feature type="chain" id="PRO_5017782572" evidence="3">
    <location>
        <begin position="26"/>
        <end position="425"/>
    </location>
</feature>
<keyword evidence="3" id="KW-0732">Signal</keyword>
<accession>A0A3E1KB48</accession>
<gene>
    <name evidence="5" type="ORF">DZC52_03540</name>
</gene>
<reference evidence="5 6" key="1">
    <citation type="submission" date="2018-08" db="EMBL/GenBank/DDBJ databases">
        <title>Wenzhouxiangella salilacus sp. nov., a novel bacterium isolated from a saline lake in Xinjiang Province, China.</title>
        <authorList>
            <person name="Han S."/>
        </authorList>
    </citation>
    <scope>NUCLEOTIDE SEQUENCE [LARGE SCALE GENOMIC DNA]</scope>
    <source>
        <strain evidence="5 6">XDB06</strain>
    </source>
</reference>
<sequence>MVHRREMSRVLATLMFLSLPLALGAVEDSCRFDEVTFSSEFEGARLSECRRLGDSAFELLIEPESVPINDSPWYAFRLEFGEGAPLRPLELHLRYGDGTHRYRPKVLLEGESEEAQWQGVAPGRLETGEAGRTSVFEVTPSSRSFMVSAQPLLTNADHRGFVRSLARHEDASSEILGRSAEGRPIEGVRIGEAAESGPWIVLLGRQHPPEVPGALALQTFMRQLLEDTELARRFRSAFRVLAIPNLNPDGVARGHWRLNANHVDLNRDWGPFSQPATRTVGSTLEKLGSPHPGGGVWLLLDFHSTHRDVFYTQLEPPKLSLPSFTSCWLDGVDEALPEYDVARAPRHLAEGTTAKAWATRVLGAPAITYEVGDATDRAVVERVARTAARELMATLLSVQRQARGPCDSACLPCLIPQSLQPAGPE</sequence>
<dbReference type="SUPFAM" id="SSF53187">
    <property type="entry name" value="Zn-dependent exopeptidases"/>
    <property type="match status" value="1"/>
</dbReference>
<comment type="similarity">
    <text evidence="2">Belongs to the peptidase M14 family.</text>
</comment>
<dbReference type="OrthoDB" id="5490902at2"/>
<dbReference type="Proteomes" id="UP000260351">
    <property type="component" value="Unassembled WGS sequence"/>
</dbReference>